<organism evidence="3 4">
    <name type="scientific">Cocleimonas flava</name>
    <dbReference type="NCBI Taxonomy" id="634765"/>
    <lineage>
        <taxon>Bacteria</taxon>
        <taxon>Pseudomonadati</taxon>
        <taxon>Pseudomonadota</taxon>
        <taxon>Gammaproteobacteria</taxon>
        <taxon>Thiotrichales</taxon>
        <taxon>Thiotrichaceae</taxon>
        <taxon>Cocleimonas</taxon>
    </lineage>
</organism>
<sequence length="113" mass="12147">MKNVKLKLARTLSVLALSFAGVAFADKSTQYSELLQNGVSKTTETDKASQYSDRVDFGPGNRTTTNQASQTSVGSSLSMSAKKANVNVAETTVDKTAVKNTLEKTQKLNLELQ</sequence>
<comment type="caution">
    <text evidence="3">The sequence shown here is derived from an EMBL/GenBank/DDBJ whole genome shotgun (WGS) entry which is preliminary data.</text>
</comment>
<dbReference type="EMBL" id="SMFQ01000002">
    <property type="protein sequence ID" value="TCJ88804.1"/>
    <property type="molecule type" value="Genomic_DNA"/>
</dbReference>
<accession>A0A4R1F801</accession>
<name>A0A4R1F801_9GAMM</name>
<feature type="region of interest" description="Disordered" evidence="1">
    <location>
        <begin position="42"/>
        <end position="76"/>
    </location>
</feature>
<keyword evidence="4" id="KW-1185">Reference proteome</keyword>
<feature type="signal peptide" evidence="2">
    <location>
        <begin position="1"/>
        <end position="25"/>
    </location>
</feature>
<evidence type="ECO:0000256" key="1">
    <source>
        <dbReference type="SAM" id="MobiDB-lite"/>
    </source>
</evidence>
<evidence type="ECO:0000256" key="2">
    <source>
        <dbReference type="SAM" id="SignalP"/>
    </source>
</evidence>
<gene>
    <name evidence="3" type="ORF">EV695_0663</name>
</gene>
<feature type="chain" id="PRO_5020213544" evidence="2">
    <location>
        <begin position="26"/>
        <end position="113"/>
    </location>
</feature>
<reference evidence="3 4" key="1">
    <citation type="submission" date="2019-03" db="EMBL/GenBank/DDBJ databases">
        <title>Genomic Encyclopedia of Type Strains, Phase IV (KMG-IV): sequencing the most valuable type-strain genomes for metagenomic binning, comparative biology and taxonomic classification.</title>
        <authorList>
            <person name="Goeker M."/>
        </authorList>
    </citation>
    <scope>NUCLEOTIDE SEQUENCE [LARGE SCALE GENOMIC DNA]</scope>
    <source>
        <strain evidence="3 4">DSM 24830</strain>
    </source>
</reference>
<protein>
    <submittedName>
        <fullName evidence="3">Uncharacterized protein</fullName>
    </submittedName>
</protein>
<feature type="compositionally biased region" description="Polar residues" evidence="1">
    <location>
        <begin position="42"/>
        <end position="52"/>
    </location>
</feature>
<keyword evidence="2" id="KW-0732">Signal</keyword>
<feature type="compositionally biased region" description="Polar residues" evidence="1">
    <location>
        <begin position="61"/>
        <end position="76"/>
    </location>
</feature>
<proteinExistence type="predicted"/>
<evidence type="ECO:0000313" key="4">
    <source>
        <dbReference type="Proteomes" id="UP000294887"/>
    </source>
</evidence>
<dbReference type="RefSeq" id="WP_131904477.1">
    <property type="nucleotide sequence ID" value="NZ_BAAAFU010000008.1"/>
</dbReference>
<dbReference type="Proteomes" id="UP000294887">
    <property type="component" value="Unassembled WGS sequence"/>
</dbReference>
<evidence type="ECO:0000313" key="3">
    <source>
        <dbReference type="EMBL" id="TCJ88804.1"/>
    </source>
</evidence>
<dbReference type="AlphaFoldDB" id="A0A4R1F801"/>